<evidence type="ECO:0000256" key="2">
    <source>
        <dbReference type="SAM" id="MobiDB-lite"/>
    </source>
</evidence>
<dbReference type="EMBL" id="KZ678128">
    <property type="protein sequence ID" value="PSN74865.1"/>
    <property type="molecule type" value="Genomic_DNA"/>
</dbReference>
<dbReference type="GO" id="GO:0008270">
    <property type="term" value="F:zinc ion binding"/>
    <property type="evidence" value="ECO:0007669"/>
    <property type="project" value="UniProtKB-KW"/>
</dbReference>
<dbReference type="Proteomes" id="UP000240883">
    <property type="component" value="Unassembled WGS sequence"/>
</dbReference>
<dbReference type="InterPro" id="IPR001841">
    <property type="entry name" value="Znf_RING"/>
</dbReference>
<keyword evidence="5" id="KW-1185">Reference proteome</keyword>
<keyword evidence="1" id="KW-0479">Metal-binding</keyword>
<dbReference type="SUPFAM" id="SSF57850">
    <property type="entry name" value="RING/U-box"/>
    <property type="match status" value="1"/>
</dbReference>
<reference evidence="4 5" key="1">
    <citation type="journal article" date="2018" name="Front. Microbiol.">
        <title>Genome-Wide Analysis of Corynespora cassiicola Leaf Fall Disease Putative Effectors.</title>
        <authorList>
            <person name="Lopez D."/>
            <person name="Ribeiro S."/>
            <person name="Label P."/>
            <person name="Fumanal B."/>
            <person name="Venisse J.S."/>
            <person name="Kohler A."/>
            <person name="de Oliveira R.R."/>
            <person name="Labutti K."/>
            <person name="Lipzen A."/>
            <person name="Lail K."/>
            <person name="Bauer D."/>
            <person name="Ohm R.A."/>
            <person name="Barry K.W."/>
            <person name="Spatafora J."/>
            <person name="Grigoriev I.V."/>
            <person name="Martin F.M."/>
            <person name="Pujade-Renaud V."/>
        </authorList>
    </citation>
    <scope>NUCLEOTIDE SEQUENCE [LARGE SCALE GENOMIC DNA]</scope>
    <source>
        <strain evidence="4 5">Philippines</strain>
    </source>
</reference>
<proteinExistence type="predicted"/>
<feature type="domain" description="RING-type" evidence="3">
    <location>
        <begin position="131"/>
        <end position="187"/>
    </location>
</feature>
<dbReference type="PROSITE" id="PS50089">
    <property type="entry name" value="ZF_RING_2"/>
    <property type="match status" value="1"/>
</dbReference>
<evidence type="ECO:0000259" key="3">
    <source>
        <dbReference type="PROSITE" id="PS50089"/>
    </source>
</evidence>
<dbReference type="AlphaFoldDB" id="A0A2T2PB31"/>
<sequence>MSSRSRSPAISTAMVLAQWPVAEYRASFETSYVVFRTPHNCLHNACFLMDCRNSVITWKHDRLQYRKGIRCSLITSNIRHQSVQIGINMASPTNPSTTSTTMEPLASYRDFIRDGIEEVEFNHFVLNSDICPMCHKAAVDSSEDDVSVVKTRSCGHVFHRVCLLGYFAFMELDVTRTEAYGNCPSCRVSLFKSQPSEQRLLSARDRLQIARDNSGRVEREVLALMHDLYLLQGDGRNRDSWARDALGRLDAMHTEFRIPLGDYIFCDAATPFLQQGSEQVPVVDQNSGDIVALPEQQDSEQAPAAEQNSVDNRDLPEQEGSEQNSGHSLPSELTSAIGVVGEQIAAARPDPHPQNEQVLAAPSSRDPPRTASQLREQVQELELLLAALETSLDDLRNGF</sequence>
<dbReference type="SMART" id="SM00184">
    <property type="entry name" value="RING"/>
    <property type="match status" value="1"/>
</dbReference>
<name>A0A2T2PB31_CORCC</name>
<keyword evidence="1" id="KW-0863">Zinc-finger</keyword>
<evidence type="ECO:0000256" key="1">
    <source>
        <dbReference type="PROSITE-ProRule" id="PRU00175"/>
    </source>
</evidence>
<gene>
    <name evidence="4" type="ORF">BS50DRAFT_25871</name>
</gene>
<organism evidence="4 5">
    <name type="scientific">Corynespora cassiicola Philippines</name>
    <dbReference type="NCBI Taxonomy" id="1448308"/>
    <lineage>
        <taxon>Eukaryota</taxon>
        <taxon>Fungi</taxon>
        <taxon>Dikarya</taxon>
        <taxon>Ascomycota</taxon>
        <taxon>Pezizomycotina</taxon>
        <taxon>Dothideomycetes</taxon>
        <taxon>Pleosporomycetidae</taxon>
        <taxon>Pleosporales</taxon>
        <taxon>Corynesporascaceae</taxon>
        <taxon>Corynespora</taxon>
    </lineage>
</organism>
<keyword evidence="1" id="KW-0862">Zinc</keyword>
<accession>A0A2T2PB31</accession>
<feature type="region of interest" description="Disordered" evidence="2">
    <location>
        <begin position="296"/>
        <end position="331"/>
    </location>
</feature>
<feature type="region of interest" description="Disordered" evidence="2">
    <location>
        <begin position="346"/>
        <end position="374"/>
    </location>
</feature>
<dbReference type="CDD" id="cd16448">
    <property type="entry name" value="RING-H2"/>
    <property type="match status" value="1"/>
</dbReference>
<evidence type="ECO:0000313" key="5">
    <source>
        <dbReference type="Proteomes" id="UP000240883"/>
    </source>
</evidence>
<evidence type="ECO:0000313" key="4">
    <source>
        <dbReference type="EMBL" id="PSN74865.1"/>
    </source>
</evidence>
<protein>
    <recommendedName>
        <fullName evidence="3">RING-type domain-containing protein</fullName>
    </recommendedName>
</protein>
<dbReference type="Gene3D" id="3.30.40.10">
    <property type="entry name" value="Zinc/RING finger domain, C3HC4 (zinc finger)"/>
    <property type="match status" value="1"/>
</dbReference>
<dbReference type="InterPro" id="IPR013083">
    <property type="entry name" value="Znf_RING/FYVE/PHD"/>
</dbReference>
<feature type="compositionally biased region" description="Polar residues" evidence="2">
    <location>
        <begin position="321"/>
        <end position="331"/>
    </location>
</feature>